<evidence type="ECO:0000256" key="9">
    <source>
        <dbReference type="ARBA" id="ARBA00061644"/>
    </source>
</evidence>
<evidence type="ECO:0000256" key="2">
    <source>
        <dbReference type="ARBA" id="ARBA00022448"/>
    </source>
</evidence>
<dbReference type="STRING" id="31965.AWH51_13520"/>
<dbReference type="SMART" id="SM00382">
    <property type="entry name" value="AAA"/>
    <property type="match status" value="1"/>
</dbReference>
<comment type="caution">
    <text evidence="13">The sequence shown here is derived from an EMBL/GenBank/DDBJ whole genome shotgun (WGS) entry which is preliminary data.</text>
</comment>
<evidence type="ECO:0000259" key="12">
    <source>
        <dbReference type="PROSITE" id="PS50929"/>
    </source>
</evidence>
<evidence type="ECO:0000256" key="6">
    <source>
        <dbReference type="ARBA" id="ARBA00022840"/>
    </source>
</evidence>
<proteinExistence type="inferred from homology"/>
<comment type="similarity">
    <text evidence="9">Belongs to the ABC transporter superfamily. Lipid exporter (TC 3.A.1.106) family.</text>
</comment>
<dbReference type="InterPro" id="IPR003439">
    <property type="entry name" value="ABC_transporter-like_ATP-bd"/>
</dbReference>
<dbReference type="InterPro" id="IPR039421">
    <property type="entry name" value="Type_1_exporter"/>
</dbReference>
<feature type="domain" description="ABC transmembrane type-1" evidence="12">
    <location>
        <begin position="26"/>
        <end position="301"/>
    </location>
</feature>
<dbReference type="OrthoDB" id="9806127at2"/>
<keyword evidence="6" id="KW-0067">ATP-binding</keyword>
<dbReference type="EMBL" id="LQXA01000044">
    <property type="protein sequence ID" value="KZC94338.1"/>
    <property type="molecule type" value="Genomic_DNA"/>
</dbReference>
<feature type="transmembrane region" description="Helical" evidence="10">
    <location>
        <begin position="132"/>
        <end position="154"/>
    </location>
</feature>
<dbReference type="GO" id="GO:0016887">
    <property type="term" value="F:ATP hydrolysis activity"/>
    <property type="evidence" value="ECO:0007669"/>
    <property type="project" value="InterPro"/>
</dbReference>
<feature type="transmembrane region" description="Helical" evidence="10">
    <location>
        <begin position="55"/>
        <end position="72"/>
    </location>
</feature>
<keyword evidence="8 10" id="KW-0472">Membrane</keyword>
<keyword evidence="4 10" id="KW-0812">Transmembrane</keyword>
<dbReference type="SUPFAM" id="SSF90123">
    <property type="entry name" value="ABC transporter transmembrane region"/>
    <property type="match status" value="1"/>
</dbReference>
<comment type="subcellular location">
    <subcellularLocation>
        <location evidence="1">Cell membrane</location>
        <topology evidence="1">Multi-pass membrane protein</topology>
    </subcellularLocation>
</comment>
<organism evidence="13 14">
    <name type="scientific">Clavibacter tessellarius</name>
    <dbReference type="NCBI Taxonomy" id="31965"/>
    <lineage>
        <taxon>Bacteria</taxon>
        <taxon>Bacillati</taxon>
        <taxon>Actinomycetota</taxon>
        <taxon>Actinomycetes</taxon>
        <taxon>Micrococcales</taxon>
        <taxon>Microbacteriaceae</taxon>
        <taxon>Clavibacter</taxon>
    </lineage>
</organism>
<accession>A0A154UYX2</accession>
<dbReference type="GO" id="GO:0140359">
    <property type="term" value="F:ABC-type transporter activity"/>
    <property type="evidence" value="ECO:0007669"/>
    <property type="project" value="InterPro"/>
</dbReference>
<dbReference type="RefSeq" id="WP_063072237.1">
    <property type="nucleotide sequence ID" value="NZ_LQXA01000044.1"/>
</dbReference>
<keyword evidence="7 10" id="KW-1133">Transmembrane helix</keyword>
<feature type="transmembrane region" description="Helical" evidence="10">
    <location>
        <begin position="235"/>
        <end position="262"/>
    </location>
</feature>
<protein>
    <submittedName>
        <fullName evidence="13">ABC transporter permease</fullName>
    </submittedName>
</protein>
<dbReference type="Proteomes" id="UP000076218">
    <property type="component" value="Unassembled WGS sequence"/>
</dbReference>
<dbReference type="InterPro" id="IPR036640">
    <property type="entry name" value="ABC1_TM_sf"/>
</dbReference>
<evidence type="ECO:0000256" key="1">
    <source>
        <dbReference type="ARBA" id="ARBA00004651"/>
    </source>
</evidence>
<dbReference type="GO" id="GO:0034040">
    <property type="term" value="F:ATPase-coupled lipid transmembrane transporter activity"/>
    <property type="evidence" value="ECO:0007669"/>
    <property type="project" value="TreeGrafter"/>
</dbReference>
<keyword evidence="2" id="KW-0813">Transport</keyword>
<dbReference type="Pfam" id="PF00005">
    <property type="entry name" value="ABC_tran"/>
    <property type="match status" value="1"/>
</dbReference>
<name>A0A154UYX2_9MICO</name>
<dbReference type="FunFam" id="3.40.50.300:FF:000299">
    <property type="entry name" value="ABC transporter ATP-binding protein/permease"/>
    <property type="match status" value="1"/>
</dbReference>
<evidence type="ECO:0000313" key="13">
    <source>
        <dbReference type="EMBL" id="KZC94338.1"/>
    </source>
</evidence>
<feature type="transmembrane region" description="Helical" evidence="10">
    <location>
        <begin position="22"/>
        <end position="43"/>
    </location>
</feature>
<gene>
    <name evidence="13" type="ORF">AWH51_13520</name>
</gene>
<feature type="domain" description="ABC transporter" evidence="11">
    <location>
        <begin position="334"/>
        <end position="566"/>
    </location>
</feature>
<dbReference type="PANTHER" id="PTHR24221">
    <property type="entry name" value="ATP-BINDING CASSETTE SUB-FAMILY B"/>
    <property type="match status" value="1"/>
</dbReference>
<evidence type="ECO:0000256" key="7">
    <source>
        <dbReference type="ARBA" id="ARBA00022989"/>
    </source>
</evidence>
<dbReference type="InterPro" id="IPR011527">
    <property type="entry name" value="ABC1_TM_dom"/>
</dbReference>
<dbReference type="InterPro" id="IPR003593">
    <property type="entry name" value="AAA+_ATPase"/>
</dbReference>
<dbReference type="PROSITE" id="PS00211">
    <property type="entry name" value="ABC_TRANSPORTER_1"/>
    <property type="match status" value="1"/>
</dbReference>
<evidence type="ECO:0000256" key="4">
    <source>
        <dbReference type="ARBA" id="ARBA00022692"/>
    </source>
</evidence>
<dbReference type="GO" id="GO:0005886">
    <property type="term" value="C:plasma membrane"/>
    <property type="evidence" value="ECO:0007669"/>
    <property type="project" value="UniProtKB-SubCell"/>
</dbReference>
<evidence type="ECO:0000313" key="14">
    <source>
        <dbReference type="Proteomes" id="UP000076218"/>
    </source>
</evidence>
<evidence type="ECO:0000259" key="11">
    <source>
        <dbReference type="PROSITE" id="PS50893"/>
    </source>
</evidence>
<dbReference type="PANTHER" id="PTHR24221:SF654">
    <property type="entry name" value="ATP-BINDING CASSETTE SUB-FAMILY B MEMBER 6"/>
    <property type="match status" value="1"/>
</dbReference>
<dbReference type="PROSITE" id="PS50893">
    <property type="entry name" value="ABC_TRANSPORTER_2"/>
    <property type="match status" value="1"/>
</dbReference>
<reference evidence="13 14" key="1">
    <citation type="submission" date="2016-01" db="EMBL/GenBank/DDBJ databases">
        <title>Draft genome sequence of Clavibacter michiganensis subsp. tessellarius DOAB 609.</title>
        <authorList>
            <person name="Tambong J.T."/>
        </authorList>
    </citation>
    <scope>NUCLEOTIDE SEQUENCE [LARGE SCALE GENOMIC DNA]</scope>
    <source>
        <strain evidence="13 14">DOAB 609</strain>
    </source>
</reference>
<keyword evidence="3" id="KW-1003">Cell membrane</keyword>
<dbReference type="PROSITE" id="PS50929">
    <property type="entry name" value="ABC_TM1F"/>
    <property type="match status" value="1"/>
</dbReference>
<sequence>MGAIDDIRRTLGPAGERELRPVVARMAAASVLHGAAVVALVPVLERLFGPDPSSAWPWIALFLLLAAAHLAVQARAQSAAFGAGVRAANALHHRIGDHVVRLPLAWFDAAHRAELTGAAGGSVLASMGVPAYLLRPLITATVVPAVIAVALLVLDPPLGVALLVLAPVLVLALRLGGRIVARADAARAAADTEIAERVVEFAQAQHVLRAHGRTGRDAGLVDGILVRHRAASRALIGRIVAGLVAFGTVMRAALVVALVLAVDRVGGGPVDAGRTVATLVLVFHAADLVGQAAELAVGVRAARRDLGAVRRILDAAPIPERPLGTTLRPVGADVELDGVSFSYPGSATPAVAGVDAALPAGRMIALVGPSGSGKTTIARLLARAADVTDGAVRIGGVDVRDMALADVAASVSTVFQDVHLLAGTLGDNVRLADPDADDAAVTDALRRAGLPLGAGLDLDTPVGEGGRQLSGGQRQRVSIARVLLADTPVVVLDEATAALDAESAAAVGEAIRLLRGRRTLLVIAHRLDTIRSADEILVLDGGRLVQRGTHDALAAEPGVYARFLADLEAADGWRVRAQYS</sequence>
<keyword evidence="5" id="KW-0547">Nucleotide-binding</keyword>
<dbReference type="GO" id="GO:0005524">
    <property type="term" value="F:ATP binding"/>
    <property type="evidence" value="ECO:0007669"/>
    <property type="project" value="UniProtKB-KW"/>
</dbReference>
<evidence type="ECO:0000256" key="5">
    <source>
        <dbReference type="ARBA" id="ARBA00022741"/>
    </source>
</evidence>
<dbReference type="Gene3D" id="3.40.50.300">
    <property type="entry name" value="P-loop containing nucleotide triphosphate hydrolases"/>
    <property type="match status" value="1"/>
</dbReference>
<evidence type="ECO:0000256" key="8">
    <source>
        <dbReference type="ARBA" id="ARBA00023136"/>
    </source>
</evidence>
<feature type="transmembrane region" description="Helical" evidence="10">
    <location>
        <begin position="160"/>
        <end position="177"/>
    </location>
</feature>
<dbReference type="AlphaFoldDB" id="A0A154UYX2"/>
<dbReference type="Gene3D" id="1.20.1560.10">
    <property type="entry name" value="ABC transporter type 1, transmembrane domain"/>
    <property type="match status" value="1"/>
</dbReference>
<dbReference type="InterPro" id="IPR027417">
    <property type="entry name" value="P-loop_NTPase"/>
</dbReference>
<evidence type="ECO:0000256" key="10">
    <source>
        <dbReference type="SAM" id="Phobius"/>
    </source>
</evidence>
<evidence type="ECO:0000256" key="3">
    <source>
        <dbReference type="ARBA" id="ARBA00022475"/>
    </source>
</evidence>
<dbReference type="SUPFAM" id="SSF52540">
    <property type="entry name" value="P-loop containing nucleoside triphosphate hydrolases"/>
    <property type="match status" value="1"/>
</dbReference>
<dbReference type="InterPro" id="IPR017871">
    <property type="entry name" value="ABC_transporter-like_CS"/>
</dbReference>